<reference evidence="9" key="2">
    <citation type="submission" date="2019-03" db="EMBL/GenBank/DDBJ databases">
        <authorList>
            <consortium name="Pathogen Informatics"/>
        </authorList>
    </citation>
    <scope>NUCLEOTIDE SEQUENCE</scope>
    <source>
        <strain evidence="10">5012STDY7626359</strain>
        <strain evidence="9">5012STDY7626458</strain>
    </source>
</reference>
<protein>
    <submittedName>
        <fullName evidence="8">DUF4433 domain-containing protein</fullName>
    </submittedName>
</protein>
<gene>
    <name evidence="8" type="ORF">ETH36_26300</name>
    <name evidence="10" type="ORF">SAMEA4873560_02342</name>
    <name evidence="9" type="ORF">SAMEA4873654_02824</name>
</gene>
<feature type="active site" evidence="6">
    <location>
        <position position="152"/>
    </location>
</feature>
<feature type="binding site" evidence="6">
    <location>
        <position position="52"/>
    </location>
    <ligand>
        <name>NAD(+)</name>
        <dbReference type="ChEBI" id="CHEBI:57540"/>
    </ligand>
</feature>
<evidence type="ECO:0000256" key="2">
    <source>
        <dbReference type="ARBA" id="ARBA00022676"/>
    </source>
</evidence>
<dbReference type="PROSITE" id="PS52018">
    <property type="entry name" value="DART"/>
    <property type="match status" value="1"/>
</dbReference>
<dbReference type="AlphaFoldDB" id="A0A483UWT8"/>
<feature type="domain" description="DarT" evidence="7">
    <location>
        <begin position="13"/>
        <end position="205"/>
    </location>
</feature>
<dbReference type="EMBL" id="SDDG01000122">
    <property type="protein sequence ID" value="TCY77544.1"/>
    <property type="molecule type" value="Genomic_DNA"/>
</dbReference>
<proteinExistence type="inferred from homology"/>
<dbReference type="InterPro" id="IPR029494">
    <property type="entry name" value="DarT"/>
</dbReference>
<accession>A0A4V0GYI5</accession>
<organism evidence="8">
    <name type="scientific">Klebsiella pneumoniae</name>
    <dbReference type="NCBI Taxonomy" id="573"/>
    <lineage>
        <taxon>Bacteria</taxon>
        <taxon>Pseudomonadati</taxon>
        <taxon>Pseudomonadota</taxon>
        <taxon>Gammaproteobacteria</taxon>
        <taxon>Enterobacterales</taxon>
        <taxon>Enterobacteriaceae</taxon>
        <taxon>Klebsiella/Raoultella group</taxon>
        <taxon>Klebsiella</taxon>
        <taxon>Klebsiella pneumoniae complex</taxon>
    </lineage>
</organism>
<sequence>MTIQEIVQQRNITKLFHFTHSDNLASIIESGLLSRSDLDAEGDDYSFNDSERIDGHLDAICLSVSFPNAKMFYKCRMLKPGNWVILEIDPSVLWDKDCAFYPTNAASNNVRLNDLELMKGAEAFSALFANEVYGTTREDYLTDQYTTDVQAEVLVFEQIDPSYIVKYIHPNKDSYKPFKEKYPQTNQRYYANLNGKTLFSQRHYCLG</sequence>
<dbReference type="RefSeq" id="WP_021469942.1">
    <property type="nucleotide sequence ID" value="NZ_CAAGYI010000002.1"/>
</dbReference>
<comment type="caution">
    <text evidence="6">Lacks conserved residue(s) required for the propagation of feature annotation.</text>
</comment>
<evidence type="ECO:0000256" key="1">
    <source>
        <dbReference type="ARBA" id="ARBA00022649"/>
    </source>
</evidence>
<dbReference type="Pfam" id="PF14487">
    <property type="entry name" value="DarT"/>
    <property type="match status" value="1"/>
</dbReference>
<dbReference type="EMBL" id="CAAHDF010000003">
    <property type="protein sequence ID" value="VGM36860.1"/>
    <property type="molecule type" value="Genomic_DNA"/>
</dbReference>
<evidence type="ECO:0000256" key="6">
    <source>
        <dbReference type="PROSITE-ProRule" id="PRU01362"/>
    </source>
</evidence>
<evidence type="ECO:0000259" key="7">
    <source>
        <dbReference type="PROSITE" id="PS52018"/>
    </source>
</evidence>
<comment type="similarity">
    <text evidence="6">Belongs to the DarT ADP-ribosyltransferase family.</text>
</comment>
<keyword evidence="5 6" id="KW-0238">DNA-binding</keyword>
<feature type="active site" description="Proton acceptor" evidence="6">
    <location>
        <position position="52"/>
    </location>
</feature>
<evidence type="ECO:0000313" key="9">
    <source>
        <dbReference type="EMBL" id="VGM15168.1"/>
    </source>
</evidence>
<dbReference type="GO" id="GO:0003677">
    <property type="term" value="F:DNA binding"/>
    <property type="evidence" value="ECO:0007669"/>
    <property type="project" value="UniProtKB-UniRule"/>
</dbReference>
<evidence type="ECO:0000256" key="4">
    <source>
        <dbReference type="ARBA" id="ARBA00022695"/>
    </source>
</evidence>
<keyword evidence="1 6" id="KW-1277">Toxin-antitoxin system</keyword>
<evidence type="ECO:0000256" key="3">
    <source>
        <dbReference type="ARBA" id="ARBA00022679"/>
    </source>
</evidence>
<keyword evidence="2 6" id="KW-0328">Glycosyltransferase</keyword>
<comment type="catalytic activity">
    <reaction evidence="6">
        <text>a thymidine in DNA + NAD(+) = an N-(ADP-alpha-D-ribosyl)-thymidine in DNA + nicotinamide + H(+)</text>
        <dbReference type="Rhea" id="RHEA:71651"/>
        <dbReference type="Rhea" id="RHEA-COMP:13556"/>
        <dbReference type="Rhea" id="RHEA-COMP:18051"/>
        <dbReference type="ChEBI" id="CHEBI:15378"/>
        <dbReference type="ChEBI" id="CHEBI:17154"/>
        <dbReference type="ChEBI" id="CHEBI:57540"/>
        <dbReference type="ChEBI" id="CHEBI:137386"/>
        <dbReference type="ChEBI" id="CHEBI:191199"/>
    </reaction>
</comment>
<name>A0A483UWT8_KLEPN</name>
<keyword evidence="4 6" id="KW-0548">Nucleotidyltransferase</keyword>
<dbReference type="GO" id="GO:0016757">
    <property type="term" value="F:glycosyltransferase activity"/>
    <property type="evidence" value="ECO:0007669"/>
    <property type="project" value="UniProtKB-UniRule"/>
</dbReference>
<evidence type="ECO:0000256" key="5">
    <source>
        <dbReference type="ARBA" id="ARBA00023125"/>
    </source>
</evidence>
<accession>A0A483UWT8</accession>
<dbReference type="GO" id="GO:0016779">
    <property type="term" value="F:nucleotidyltransferase activity"/>
    <property type="evidence" value="ECO:0007669"/>
    <property type="project" value="UniProtKB-UniRule"/>
</dbReference>
<keyword evidence="3 6" id="KW-0808">Transferase</keyword>
<reference evidence="8" key="1">
    <citation type="submission" date="2019-01" db="EMBL/GenBank/DDBJ databases">
        <authorList>
            <person name="Lista F."/>
            <person name="Anselmo A."/>
        </authorList>
    </citation>
    <scope>NUCLEOTIDE SEQUENCE</scope>
    <source>
        <strain evidence="8">15R</strain>
    </source>
</reference>
<evidence type="ECO:0000313" key="8">
    <source>
        <dbReference type="EMBL" id="TCY77544.1"/>
    </source>
</evidence>
<dbReference type="EMBL" id="CAAHDA010000003">
    <property type="protein sequence ID" value="VGM15168.1"/>
    <property type="molecule type" value="Genomic_DNA"/>
</dbReference>
<feature type="binding site" evidence="6">
    <location>
        <begin position="17"/>
        <end position="19"/>
    </location>
    <ligand>
        <name>NAD(+)</name>
        <dbReference type="ChEBI" id="CHEBI:57540"/>
    </ligand>
</feature>
<evidence type="ECO:0000313" key="10">
    <source>
        <dbReference type="EMBL" id="VGM36860.1"/>
    </source>
</evidence>